<comment type="caution">
    <text evidence="2">The sequence shown here is derived from an EMBL/GenBank/DDBJ whole genome shotgun (WGS) entry which is preliminary data.</text>
</comment>
<name>A0AAV4DS21_9GAST</name>
<dbReference type="AlphaFoldDB" id="A0AAV4DS21"/>
<dbReference type="Proteomes" id="UP000735302">
    <property type="component" value="Unassembled WGS sequence"/>
</dbReference>
<reference evidence="2 3" key="1">
    <citation type="journal article" date="2021" name="Elife">
        <title>Chloroplast acquisition without the gene transfer in kleptoplastic sea slugs, Plakobranchus ocellatus.</title>
        <authorList>
            <person name="Maeda T."/>
            <person name="Takahashi S."/>
            <person name="Yoshida T."/>
            <person name="Shimamura S."/>
            <person name="Takaki Y."/>
            <person name="Nagai Y."/>
            <person name="Toyoda A."/>
            <person name="Suzuki Y."/>
            <person name="Arimoto A."/>
            <person name="Ishii H."/>
            <person name="Satoh N."/>
            <person name="Nishiyama T."/>
            <person name="Hasebe M."/>
            <person name="Maruyama T."/>
            <person name="Minagawa J."/>
            <person name="Obokata J."/>
            <person name="Shigenobu S."/>
        </authorList>
    </citation>
    <scope>NUCLEOTIDE SEQUENCE [LARGE SCALE GENOMIC DNA]</scope>
</reference>
<evidence type="ECO:0000313" key="3">
    <source>
        <dbReference type="Proteomes" id="UP000735302"/>
    </source>
</evidence>
<keyword evidence="3" id="KW-1185">Reference proteome</keyword>
<feature type="region of interest" description="Disordered" evidence="1">
    <location>
        <begin position="47"/>
        <end position="120"/>
    </location>
</feature>
<accession>A0AAV4DS21</accession>
<proteinExistence type="predicted"/>
<dbReference type="EMBL" id="BLXT01008222">
    <property type="protein sequence ID" value="GFO46799.1"/>
    <property type="molecule type" value="Genomic_DNA"/>
</dbReference>
<protein>
    <submittedName>
        <fullName evidence="2">Uncharacterized protein</fullName>
    </submittedName>
</protein>
<gene>
    <name evidence="2" type="ORF">PoB_007330400</name>
</gene>
<organism evidence="2 3">
    <name type="scientific">Plakobranchus ocellatus</name>
    <dbReference type="NCBI Taxonomy" id="259542"/>
    <lineage>
        <taxon>Eukaryota</taxon>
        <taxon>Metazoa</taxon>
        <taxon>Spiralia</taxon>
        <taxon>Lophotrochozoa</taxon>
        <taxon>Mollusca</taxon>
        <taxon>Gastropoda</taxon>
        <taxon>Heterobranchia</taxon>
        <taxon>Euthyneura</taxon>
        <taxon>Panpulmonata</taxon>
        <taxon>Sacoglossa</taxon>
        <taxon>Placobranchoidea</taxon>
        <taxon>Plakobranchidae</taxon>
        <taxon>Plakobranchus</taxon>
    </lineage>
</organism>
<evidence type="ECO:0000313" key="2">
    <source>
        <dbReference type="EMBL" id="GFO46799.1"/>
    </source>
</evidence>
<sequence length="120" mass="13259">MQPATRPAQVLGRTSILRYKAENGGTFQPARNSVVVEIHKTISTRTFASAKSQLRTKPAALPKDGGRSAYLSVQGGKKPRRILRLPVPREQQKPKYQPSAGPKSPKDRRPLGKHSIVLRL</sequence>
<evidence type="ECO:0000256" key="1">
    <source>
        <dbReference type="SAM" id="MobiDB-lite"/>
    </source>
</evidence>